<comment type="caution">
    <text evidence="1">The sequence shown here is derived from an EMBL/GenBank/DDBJ whole genome shotgun (WGS) entry which is preliminary data.</text>
</comment>
<dbReference type="Proteomes" id="UP000230233">
    <property type="component" value="Chromosome II"/>
</dbReference>
<reference evidence="2" key="1">
    <citation type="submission" date="2017-10" db="EMBL/GenBank/DDBJ databases">
        <title>Rapid genome shrinkage in a self-fertile nematode reveals novel sperm competition proteins.</title>
        <authorList>
            <person name="Yin D."/>
            <person name="Schwarz E.M."/>
            <person name="Thomas C.G."/>
            <person name="Felde R.L."/>
            <person name="Korf I.F."/>
            <person name="Cutter A.D."/>
            <person name="Schartner C.M."/>
            <person name="Ralston E.J."/>
            <person name="Meyer B.J."/>
            <person name="Haag E.S."/>
        </authorList>
    </citation>
    <scope>NUCLEOTIDE SEQUENCE [LARGE SCALE GENOMIC DNA]</scope>
    <source>
        <strain evidence="2">JU1422</strain>
    </source>
</reference>
<evidence type="ECO:0000313" key="2">
    <source>
        <dbReference type="Proteomes" id="UP000230233"/>
    </source>
</evidence>
<proteinExistence type="predicted"/>
<keyword evidence="2" id="KW-1185">Reference proteome</keyword>
<dbReference type="AlphaFoldDB" id="A0A2G5UX46"/>
<sequence length="116" mass="13521">MGYANDDGGVDDEPALPTVETSREMTAKKFCDLNWNTWILRRHLLSQFKKFVHNQKGCHRVYGWKCDDCILEKRKNGKTRKEGKEFHGKGTVKFVMKKLDGKISKNVHSKRHIWSA</sequence>
<protein>
    <submittedName>
        <fullName evidence="1">Uncharacterized protein</fullName>
    </submittedName>
</protein>
<gene>
    <name evidence="1" type="primary">Cnig_chr_II.g4406</name>
    <name evidence="1" type="ORF">B9Z55_004406</name>
</gene>
<accession>A0A2G5UX46</accession>
<dbReference type="OrthoDB" id="10577092at2759"/>
<evidence type="ECO:0000313" key="1">
    <source>
        <dbReference type="EMBL" id="PIC43806.1"/>
    </source>
</evidence>
<dbReference type="EMBL" id="PDUG01000002">
    <property type="protein sequence ID" value="PIC43806.1"/>
    <property type="molecule type" value="Genomic_DNA"/>
</dbReference>
<name>A0A2G5UX46_9PELO</name>
<organism evidence="1 2">
    <name type="scientific">Caenorhabditis nigoni</name>
    <dbReference type="NCBI Taxonomy" id="1611254"/>
    <lineage>
        <taxon>Eukaryota</taxon>
        <taxon>Metazoa</taxon>
        <taxon>Ecdysozoa</taxon>
        <taxon>Nematoda</taxon>
        <taxon>Chromadorea</taxon>
        <taxon>Rhabditida</taxon>
        <taxon>Rhabditina</taxon>
        <taxon>Rhabditomorpha</taxon>
        <taxon>Rhabditoidea</taxon>
        <taxon>Rhabditidae</taxon>
        <taxon>Peloderinae</taxon>
        <taxon>Caenorhabditis</taxon>
    </lineage>
</organism>